<comment type="caution">
    <text evidence="1">The sequence shown here is derived from an EMBL/GenBank/DDBJ whole genome shotgun (WGS) entry which is preliminary data.</text>
</comment>
<dbReference type="Proteomes" id="UP000813461">
    <property type="component" value="Unassembled WGS sequence"/>
</dbReference>
<evidence type="ECO:0000313" key="2">
    <source>
        <dbReference type="Proteomes" id="UP000813461"/>
    </source>
</evidence>
<evidence type="ECO:0000313" key="1">
    <source>
        <dbReference type="EMBL" id="KAH7095377.1"/>
    </source>
</evidence>
<dbReference type="PANTHER" id="PTHR38886:SF1">
    <property type="entry name" value="NACHT-NTPASE AND P-LOOP NTPASES N-TERMINAL DOMAIN-CONTAINING PROTEIN"/>
    <property type="match status" value="1"/>
</dbReference>
<dbReference type="PANTHER" id="PTHR38886">
    <property type="entry name" value="SESA DOMAIN-CONTAINING PROTEIN"/>
    <property type="match status" value="1"/>
</dbReference>
<dbReference type="OrthoDB" id="3045089at2759"/>
<sequence length="348" mass="38609">MSYGFSVGDFIAVGKLIADITSSLQTTGGAKSEYQELVREFESLSAALRHLDRLDHGATHSSVVDSIKYAALSCRYPLEDFMQKIEKYDKSLGIRNQSSRMKAVSEKLRWTFGHGGEIRKLQMYLNVHIGTINILLMEHGLERMDLNSKKVDVNAQQVRRQLDSNTAILENLDTGLSSQTSLLRNAHSMLGSLYSFVRGDVQTSVQHFCRVINEVCISTKQIYAVVLDIRDNLLDTRWTYFQACVKVEDALGVFFSIPAECDYYMLVTIIERKFETGIGAADVQSGNYELCLTQKRSELITAETKLMPGIAITMAIMINTSTASYGVCPMPGCGSTKASATVGGAFVW</sequence>
<reference evidence="1" key="1">
    <citation type="journal article" date="2021" name="Nat. Commun.">
        <title>Genetic determinants of endophytism in the Arabidopsis root mycobiome.</title>
        <authorList>
            <person name="Mesny F."/>
            <person name="Miyauchi S."/>
            <person name="Thiergart T."/>
            <person name="Pickel B."/>
            <person name="Atanasova L."/>
            <person name="Karlsson M."/>
            <person name="Huettel B."/>
            <person name="Barry K.W."/>
            <person name="Haridas S."/>
            <person name="Chen C."/>
            <person name="Bauer D."/>
            <person name="Andreopoulos W."/>
            <person name="Pangilinan J."/>
            <person name="LaButti K."/>
            <person name="Riley R."/>
            <person name="Lipzen A."/>
            <person name="Clum A."/>
            <person name="Drula E."/>
            <person name="Henrissat B."/>
            <person name="Kohler A."/>
            <person name="Grigoriev I.V."/>
            <person name="Martin F.M."/>
            <person name="Hacquard S."/>
        </authorList>
    </citation>
    <scope>NUCLEOTIDE SEQUENCE</scope>
    <source>
        <strain evidence="1">MPI-SDFR-AT-0120</strain>
    </source>
</reference>
<proteinExistence type="predicted"/>
<accession>A0A8K0W4I8</accession>
<keyword evidence="2" id="KW-1185">Reference proteome</keyword>
<evidence type="ECO:0008006" key="3">
    <source>
        <dbReference type="Google" id="ProtNLM"/>
    </source>
</evidence>
<dbReference type="AlphaFoldDB" id="A0A8K0W4I8"/>
<organism evidence="1 2">
    <name type="scientific">Paraphoma chrysanthemicola</name>
    <dbReference type="NCBI Taxonomy" id="798071"/>
    <lineage>
        <taxon>Eukaryota</taxon>
        <taxon>Fungi</taxon>
        <taxon>Dikarya</taxon>
        <taxon>Ascomycota</taxon>
        <taxon>Pezizomycotina</taxon>
        <taxon>Dothideomycetes</taxon>
        <taxon>Pleosporomycetidae</taxon>
        <taxon>Pleosporales</taxon>
        <taxon>Pleosporineae</taxon>
        <taxon>Phaeosphaeriaceae</taxon>
        <taxon>Paraphoma</taxon>
    </lineage>
</organism>
<name>A0A8K0W4I8_9PLEO</name>
<protein>
    <recommendedName>
        <fullName evidence="3">Fungal N-terminal domain-containing protein</fullName>
    </recommendedName>
</protein>
<dbReference type="EMBL" id="JAGMVJ010000001">
    <property type="protein sequence ID" value="KAH7095377.1"/>
    <property type="molecule type" value="Genomic_DNA"/>
</dbReference>
<gene>
    <name evidence="1" type="ORF">FB567DRAFT_556603</name>
</gene>